<dbReference type="InterPro" id="IPR011011">
    <property type="entry name" value="Znf_FYVE_PHD"/>
</dbReference>
<feature type="compositionally biased region" description="Acidic residues" evidence="5">
    <location>
        <begin position="984"/>
        <end position="993"/>
    </location>
</feature>
<dbReference type="EMBL" id="JAWDGP010003607">
    <property type="protein sequence ID" value="KAK3772752.1"/>
    <property type="molecule type" value="Genomic_DNA"/>
</dbReference>
<dbReference type="GO" id="GO:0008270">
    <property type="term" value="F:zinc ion binding"/>
    <property type="evidence" value="ECO:0007669"/>
    <property type="project" value="UniProtKB-KW"/>
</dbReference>
<feature type="region of interest" description="Disordered" evidence="5">
    <location>
        <begin position="1428"/>
        <end position="1465"/>
    </location>
</feature>
<gene>
    <name evidence="7" type="ORF">RRG08_013445</name>
</gene>
<evidence type="ECO:0000256" key="2">
    <source>
        <dbReference type="ARBA" id="ARBA00022771"/>
    </source>
</evidence>
<evidence type="ECO:0000256" key="1">
    <source>
        <dbReference type="ARBA" id="ARBA00022723"/>
    </source>
</evidence>
<dbReference type="InterPro" id="IPR001965">
    <property type="entry name" value="Znf_PHD"/>
</dbReference>
<feature type="domain" description="SWIM-type" evidence="6">
    <location>
        <begin position="620"/>
        <end position="652"/>
    </location>
</feature>
<feature type="compositionally biased region" description="Basic residues" evidence="5">
    <location>
        <begin position="783"/>
        <end position="796"/>
    </location>
</feature>
<dbReference type="InterPro" id="IPR007527">
    <property type="entry name" value="Znf_SWIM"/>
</dbReference>
<dbReference type="Proteomes" id="UP001283361">
    <property type="component" value="Unassembled WGS sequence"/>
</dbReference>
<dbReference type="Pfam" id="PF20783">
    <property type="entry name" value="DUF5575_N"/>
    <property type="match status" value="1"/>
</dbReference>
<organism evidence="7 8">
    <name type="scientific">Elysia crispata</name>
    <name type="common">lettuce slug</name>
    <dbReference type="NCBI Taxonomy" id="231223"/>
    <lineage>
        <taxon>Eukaryota</taxon>
        <taxon>Metazoa</taxon>
        <taxon>Spiralia</taxon>
        <taxon>Lophotrochozoa</taxon>
        <taxon>Mollusca</taxon>
        <taxon>Gastropoda</taxon>
        <taxon>Heterobranchia</taxon>
        <taxon>Euthyneura</taxon>
        <taxon>Panpulmonata</taxon>
        <taxon>Sacoglossa</taxon>
        <taxon>Placobranchoidea</taxon>
        <taxon>Plakobranchidae</taxon>
        <taxon>Elysia</taxon>
    </lineage>
</organism>
<keyword evidence="2 4" id="KW-0863">Zinc-finger</keyword>
<evidence type="ECO:0000313" key="7">
    <source>
        <dbReference type="EMBL" id="KAK3772752.1"/>
    </source>
</evidence>
<dbReference type="SMART" id="SM00249">
    <property type="entry name" value="PHD"/>
    <property type="match status" value="1"/>
</dbReference>
<keyword evidence="8" id="KW-1185">Reference proteome</keyword>
<sequence length="1492" mass="169156">MRNGDKSRTAHFLVCCFVLTLAAIASITTKGIRRGKSECLRKRRISQLSQDPISNYKCFSVNYEHMNPVINGGLQEPGLSTAPYNEFIDQDLISGLRISLPANSVTYVVLKYKKIMEVGREFSSWDSFQKTLDQYCQENKVVYIVGTCKPVETANKNELLLHKFPVRLKYCFARMVCKHFGSYSSKSLGQRPNQRTCKTGCTSSIMVSVNKKRTCLVIKEANLQHSHVVSQSIFSGYPQTRRLQGDERRMASVLLRAGVPLLRVQEFISHACHKDPTIKDLQNLKSSTFKTSIPSSQVQAEEFAFLNDVDKLMAEDPEAIVEIINFDLVPGATYIQTSNMIKSMKAIGCMMLQVVTHTINEGKVSVISIVGLDTNEDPHVLALCVIMTISNTAVHCFFEAFVRNNSEFCDLVDGIILDCCKENAEFFQQLIPQAHLVWSRSFVLGSLAGLIQSVLDDSTVLIEQLVDAETEETYELHLKHLMNLMRVSDYKEFLNTWDACKELWALHEMSSFPYLQLQKSSTETHYLSILKTYLKPHMTSSELIRALLRLVRNEDPDVYEEEKPFSLEIDPSCKFYQELCFQDAFTATQCQIAIALSSTYVIKQQTDMVFIKRKDSEEEFILNVSGTKCTCPYFLQDELPCQHIFAWLKNLGKPLYDESLIPVKWQVFGTAITLDAIAESLAQGHVPSSLEHDERIKEVQSILKDLLASSCTHSYQQMGRDITLLRQMLHLMRTCTTYDARLVLTKSDPHIANNLPQEHNHTAPKASLEALDESMSKASTYKKPGRPPGKRGRGRPSNKEKLLRIMQEEENAQSSPANILNSPPAAKISKLEGMSSPSSSLVASRHNLRKNIKHKFVTSEASGRIAPVTVNVDDVYDGNENAMTGGTVNVMQVEEDESKFVTSVLNSDRTELHRAVLPKALLMQENAFSDTTREKQFLQENITSNENQNQRRKLSDTKNQFPPLDHRPHQDGNDINYEENCSSSEEETDDDSSNEGSTEERRERRKGELEVFMSDCPTEFLNEVLQTITIMEYPEAREQRESVVYDNVSAQSSSEILISSCEDLIEVDFVSSYISSLYPGLDQYIYQVASCLFCKAYDFEVPIITMLQTLSSWPNHLPDFPSSRPFEGEISLNPGQTLTLCGHKLDQEDMDSLRSGKEISSETVHAYLEILAQKHSGKMFVLPFSVVHVWRNGSYADMLFKKVHFKTFDYLVLPIHCGGEFTQSEREFGDILLQPCWMALVADVKAKTVSILNPRSEDHYAIAANGYMLQWRRYMQIRSVHTREMLSVWTTKSIACNKVEKEGLTAIMLLMNVEALICGVPPIVMHPTIHSCRYRHHIAATLRDMDWQTTVLCVGGLECQRMAARDADWLQCENCRAWWHRACATVGSEEMGGREHSGKTGIFYCTSCRHRIQALKIPGGTQLNHIEEEEDDVQEEDNQVEDEGEKEFEDEEEIEEVVGNGEGTMRIDEIHEEEESMHLILGNAVENDAQEK</sequence>
<dbReference type="Gene3D" id="3.40.395.10">
    <property type="entry name" value="Adenoviral Proteinase, Chain A"/>
    <property type="match status" value="1"/>
</dbReference>
<keyword evidence="3" id="KW-0862">Zinc</keyword>
<name>A0AAE0ZQH1_9GAST</name>
<dbReference type="SUPFAM" id="SSF54001">
    <property type="entry name" value="Cysteine proteinases"/>
    <property type="match status" value="1"/>
</dbReference>
<feature type="region of interest" description="Disordered" evidence="5">
    <location>
        <begin position="941"/>
        <end position="1008"/>
    </location>
</feature>
<dbReference type="PROSITE" id="PS50966">
    <property type="entry name" value="ZF_SWIM"/>
    <property type="match status" value="1"/>
</dbReference>
<feature type="region of interest" description="Disordered" evidence="5">
    <location>
        <begin position="775"/>
        <end position="798"/>
    </location>
</feature>
<dbReference type="PANTHER" id="PTHR31569:SF4">
    <property type="entry name" value="SWIM-TYPE DOMAIN-CONTAINING PROTEIN"/>
    <property type="match status" value="1"/>
</dbReference>
<evidence type="ECO:0000256" key="4">
    <source>
        <dbReference type="PROSITE-ProRule" id="PRU00325"/>
    </source>
</evidence>
<proteinExistence type="predicted"/>
<evidence type="ECO:0000313" key="8">
    <source>
        <dbReference type="Proteomes" id="UP001283361"/>
    </source>
</evidence>
<dbReference type="SUPFAM" id="SSF57903">
    <property type="entry name" value="FYVE/PHD zinc finger"/>
    <property type="match status" value="1"/>
</dbReference>
<dbReference type="InterPro" id="IPR038765">
    <property type="entry name" value="Papain-like_cys_pep_sf"/>
</dbReference>
<dbReference type="PANTHER" id="PTHR31569">
    <property type="entry name" value="SWIM-TYPE DOMAIN-CONTAINING PROTEIN"/>
    <property type="match status" value="1"/>
</dbReference>
<evidence type="ECO:0000256" key="5">
    <source>
        <dbReference type="SAM" id="MobiDB-lite"/>
    </source>
</evidence>
<feature type="compositionally biased region" description="Basic and acidic residues" evidence="5">
    <location>
        <begin position="998"/>
        <end position="1008"/>
    </location>
</feature>
<protein>
    <recommendedName>
        <fullName evidence="6">SWIM-type domain-containing protein</fullName>
    </recommendedName>
</protein>
<accession>A0AAE0ZQH1</accession>
<keyword evidence="1" id="KW-0479">Metal-binding</keyword>
<comment type="caution">
    <text evidence="7">The sequence shown here is derived from an EMBL/GenBank/DDBJ whole genome shotgun (WGS) entry which is preliminary data.</text>
</comment>
<feature type="compositionally biased region" description="Acidic residues" evidence="5">
    <location>
        <begin position="1428"/>
        <end position="1456"/>
    </location>
</feature>
<reference evidence="7" key="1">
    <citation type="journal article" date="2023" name="G3 (Bethesda)">
        <title>A reference genome for the long-term kleptoplast-retaining sea slug Elysia crispata morphotype clarki.</title>
        <authorList>
            <person name="Eastman K.E."/>
            <person name="Pendleton A.L."/>
            <person name="Shaikh M.A."/>
            <person name="Suttiyut T."/>
            <person name="Ogas R."/>
            <person name="Tomko P."/>
            <person name="Gavelis G."/>
            <person name="Widhalm J.R."/>
            <person name="Wisecaver J.H."/>
        </authorList>
    </citation>
    <scope>NUCLEOTIDE SEQUENCE</scope>
    <source>
        <strain evidence="7">ECLA1</strain>
    </source>
</reference>
<dbReference type="InterPro" id="IPR049217">
    <property type="entry name" value="DUF5575_N"/>
</dbReference>
<evidence type="ECO:0000259" key="6">
    <source>
        <dbReference type="PROSITE" id="PS50966"/>
    </source>
</evidence>
<dbReference type="InterPro" id="IPR052579">
    <property type="entry name" value="Zinc_finger_SWIM"/>
</dbReference>
<evidence type="ECO:0000256" key="3">
    <source>
        <dbReference type="ARBA" id="ARBA00022833"/>
    </source>
</evidence>
<dbReference type="Gene3D" id="3.30.40.10">
    <property type="entry name" value="Zinc/RING finger domain, C3HC4 (zinc finger)"/>
    <property type="match status" value="1"/>
</dbReference>
<dbReference type="InterPro" id="IPR013083">
    <property type="entry name" value="Znf_RING/FYVE/PHD"/>
</dbReference>